<accession>A0ABT8RC99</accession>
<name>A0ABT8RC99_9BACT</name>
<dbReference type="RefSeq" id="WP_302039761.1">
    <property type="nucleotide sequence ID" value="NZ_JAUKPO010000015.1"/>
</dbReference>
<dbReference type="SUPFAM" id="SSF52091">
    <property type="entry name" value="SpoIIaa-like"/>
    <property type="match status" value="1"/>
</dbReference>
<keyword evidence="2" id="KW-1185">Reference proteome</keyword>
<sequence length="125" mass="14633">MQLLPMTRDNLIALRVTDTLTTEETAQFKAMVREVVEQYGDVRVYFEMLSFDGWQLDSFLDNALFDIAFANRYSKVAMVGEKSWQAWITKLADIVKRGEVRYFDVHERMEAVEWVQHGSLRTMEG</sequence>
<protein>
    <submittedName>
        <fullName evidence="1">STAS/SEC14 domain-containing protein</fullName>
    </submittedName>
</protein>
<gene>
    <name evidence="1" type="ORF">Q0590_21960</name>
</gene>
<evidence type="ECO:0000313" key="1">
    <source>
        <dbReference type="EMBL" id="MDO1448959.1"/>
    </source>
</evidence>
<organism evidence="1 2">
    <name type="scientific">Rhodocytophaga aerolata</name>
    <dbReference type="NCBI Taxonomy" id="455078"/>
    <lineage>
        <taxon>Bacteria</taxon>
        <taxon>Pseudomonadati</taxon>
        <taxon>Bacteroidota</taxon>
        <taxon>Cytophagia</taxon>
        <taxon>Cytophagales</taxon>
        <taxon>Rhodocytophagaceae</taxon>
        <taxon>Rhodocytophaga</taxon>
    </lineage>
</organism>
<dbReference type="Gene3D" id="3.40.50.10600">
    <property type="entry name" value="SpoIIaa-like domains"/>
    <property type="match status" value="1"/>
</dbReference>
<evidence type="ECO:0000313" key="2">
    <source>
        <dbReference type="Proteomes" id="UP001168528"/>
    </source>
</evidence>
<dbReference type="InterPro" id="IPR036513">
    <property type="entry name" value="STAS_dom_sf"/>
</dbReference>
<dbReference type="Proteomes" id="UP001168528">
    <property type="component" value="Unassembled WGS sequence"/>
</dbReference>
<comment type="caution">
    <text evidence="1">The sequence shown here is derived from an EMBL/GenBank/DDBJ whole genome shotgun (WGS) entry which is preliminary data.</text>
</comment>
<reference evidence="1" key="1">
    <citation type="submission" date="2023-07" db="EMBL/GenBank/DDBJ databases">
        <title>The genome sequence of Rhodocytophaga aerolata KACC 12507.</title>
        <authorList>
            <person name="Zhang X."/>
        </authorList>
    </citation>
    <scope>NUCLEOTIDE SEQUENCE</scope>
    <source>
        <strain evidence="1">KACC 12507</strain>
    </source>
</reference>
<dbReference type="InterPro" id="IPR021866">
    <property type="entry name" value="SpoIIAA-like"/>
</dbReference>
<dbReference type="Pfam" id="PF11964">
    <property type="entry name" value="SpoIIAA-like"/>
    <property type="match status" value="1"/>
</dbReference>
<proteinExistence type="predicted"/>
<dbReference type="InterPro" id="IPR038396">
    <property type="entry name" value="SpoIIAA-like_sf"/>
</dbReference>
<dbReference type="EMBL" id="JAUKPO010000015">
    <property type="protein sequence ID" value="MDO1448959.1"/>
    <property type="molecule type" value="Genomic_DNA"/>
</dbReference>